<protein>
    <submittedName>
        <fullName evidence="2">Potassium transporter KefB</fullName>
    </submittedName>
</protein>
<evidence type="ECO:0000256" key="1">
    <source>
        <dbReference type="SAM" id="Phobius"/>
    </source>
</evidence>
<accession>A0A7K1Y120</accession>
<gene>
    <name evidence="2" type="ORF">GS398_15860</name>
</gene>
<feature type="transmembrane region" description="Helical" evidence="1">
    <location>
        <begin position="84"/>
        <end position="107"/>
    </location>
</feature>
<keyword evidence="3" id="KW-1185">Reference proteome</keyword>
<organism evidence="2 3">
    <name type="scientific">Hufsiella ginkgonis</name>
    <dbReference type="NCBI Taxonomy" id="2695274"/>
    <lineage>
        <taxon>Bacteria</taxon>
        <taxon>Pseudomonadati</taxon>
        <taxon>Bacteroidota</taxon>
        <taxon>Sphingobacteriia</taxon>
        <taxon>Sphingobacteriales</taxon>
        <taxon>Sphingobacteriaceae</taxon>
        <taxon>Hufsiella</taxon>
    </lineage>
</organism>
<evidence type="ECO:0000313" key="2">
    <source>
        <dbReference type="EMBL" id="MXV16778.1"/>
    </source>
</evidence>
<dbReference type="RefSeq" id="WP_160907751.1">
    <property type="nucleotide sequence ID" value="NZ_WVHS01000003.1"/>
</dbReference>
<keyword evidence="1" id="KW-1133">Transmembrane helix</keyword>
<comment type="caution">
    <text evidence="2">The sequence shown here is derived from an EMBL/GenBank/DDBJ whole genome shotgun (WGS) entry which is preliminary data.</text>
</comment>
<evidence type="ECO:0000313" key="3">
    <source>
        <dbReference type="Proteomes" id="UP000451233"/>
    </source>
</evidence>
<dbReference type="AlphaFoldDB" id="A0A7K1Y120"/>
<sequence length="112" mass="12105">MTLDKSLAPRPLVTPALGKRTLTGAIIAFVMISIFVILGGKGDPAWGAYWRIKPLLLTPALGALIGVCYDVTEPLRRLDGWMGKLFVALSLFGYAIGLWMSLILGLAGTMWN</sequence>
<proteinExistence type="predicted"/>
<dbReference type="EMBL" id="WVHS01000003">
    <property type="protein sequence ID" value="MXV16778.1"/>
    <property type="molecule type" value="Genomic_DNA"/>
</dbReference>
<feature type="transmembrane region" description="Helical" evidence="1">
    <location>
        <begin position="52"/>
        <end position="72"/>
    </location>
</feature>
<keyword evidence="1" id="KW-0812">Transmembrane</keyword>
<reference evidence="2 3" key="1">
    <citation type="submission" date="2019-11" db="EMBL/GenBank/DDBJ databases">
        <title>Pedobacter sp. HMF7056 Genome sequencing and assembly.</title>
        <authorList>
            <person name="Kang H."/>
            <person name="Kim H."/>
            <person name="Joh K."/>
        </authorList>
    </citation>
    <scope>NUCLEOTIDE SEQUENCE [LARGE SCALE GENOMIC DNA]</scope>
    <source>
        <strain evidence="2 3">HMF7056</strain>
    </source>
</reference>
<dbReference type="Proteomes" id="UP000451233">
    <property type="component" value="Unassembled WGS sequence"/>
</dbReference>
<feature type="transmembrane region" description="Helical" evidence="1">
    <location>
        <begin position="21"/>
        <end position="40"/>
    </location>
</feature>
<name>A0A7K1Y120_9SPHI</name>
<keyword evidence="1" id="KW-0472">Membrane</keyword>